<dbReference type="InterPro" id="IPR036291">
    <property type="entry name" value="NAD(P)-bd_dom_sf"/>
</dbReference>
<dbReference type="GO" id="GO:0006633">
    <property type="term" value="P:fatty acid biosynthetic process"/>
    <property type="evidence" value="ECO:0007669"/>
    <property type="project" value="InterPro"/>
</dbReference>
<evidence type="ECO:0000256" key="4">
    <source>
        <dbReference type="ARBA" id="ARBA00022857"/>
    </source>
</evidence>
<proteinExistence type="inferred from homology"/>
<evidence type="ECO:0000256" key="2">
    <source>
        <dbReference type="ARBA" id="ARBA00022679"/>
    </source>
</evidence>
<protein>
    <submittedName>
        <fullName evidence="8">DUF1729 domain-containing protein</fullName>
    </submittedName>
</protein>
<feature type="compositionally biased region" description="Low complexity" evidence="6">
    <location>
        <begin position="1708"/>
        <end position="1720"/>
    </location>
</feature>
<dbReference type="InterPro" id="IPR016035">
    <property type="entry name" value="Acyl_Trfase/lysoPLipase"/>
</dbReference>
<keyword evidence="2" id="KW-0808">Transferase</keyword>
<dbReference type="Gene3D" id="3.40.50.720">
    <property type="entry name" value="NAD(P)-binding Rossmann-like Domain"/>
    <property type="match status" value="1"/>
</dbReference>
<dbReference type="Gene3D" id="1.20.930.70">
    <property type="match status" value="1"/>
</dbReference>
<dbReference type="PRINTS" id="PR01483">
    <property type="entry name" value="FASYNTHASE"/>
</dbReference>
<dbReference type="SUPFAM" id="SSF52151">
    <property type="entry name" value="FabD/lysophospholipase-like"/>
    <property type="match status" value="2"/>
</dbReference>
<dbReference type="InterPro" id="IPR002539">
    <property type="entry name" value="MaoC-like_dom"/>
</dbReference>
<dbReference type="GO" id="GO:0005835">
    <property type="term" value="C:fatty acid synthase complex"/>
    <property type="evidence" value="ECO:0007669"/>
    <property type="project" value="InterPro"/>
</dbReference>
<evidence type="ECO:0000256" key="3">
    <source>
        <dbReference type="ARBA" id="ARBA00022801"/>
    </source>
</evidence>
<dbReference type="InterPro" id="IPR029069">
    <property type="entry name" value="HotDog_dom_sf"/>
</dbReference>
<reference evidence="8 9" key="1">
    <citation type="submission" date="2018-12" db="EMBL/GenBank/DDBJ databases">
        <title>Complete genome sequence of Flaviflexus sp. H23T48.</title>
        <authorList>
            <person name="Bae J.-W."/>
            <person name="Lee J.-Y."/>
        </authorList>
    </citation>
    <scope>NUCLEOTIDE SEQUENCE [LARGE SCALE GENOMIC DNA]</scope>
    <source>
        <strain evidence="8 9">H23T48</strain>
    </source>
</reference>
<organism evidence="8 9">
    <name type="scientific">Flaviflexus ciconiae</name>
    <dbReference type="NCBI Taxonomy" id="2496867"/>
    <lineage>
        <taxon>Bacteria</taxon>
        <taxon>Bacillati</taxon>
        <taxon>Actinomycetota</taxon>
        <taxon>Actinomycetes</taxon>
        <taxon>Actinomycetales</taxon>
        <taxon>Actinomycetaceae</taxon>
        <taxon>Flaviflexus</taxon>
    </lineage>
</organism>
<dbReference type="Gene3D" id="3.40.366.10">
    <property type="entry name" value="Malonyl-Coenzyme A Acyl Carrier Protein, domain 2"/>
    <property type="match status" value="3"/>
</dbReference>
<accession>A0A3Q9G837</accession>
<name>A0A3Q9G837_9ACTO</name>
<dbReference type="GO" id="GO:0004312">
    <property type="term" value="F:fatty acid synthase activity"/>
    <property type="evidence" value="ECO:0007669"/>
    <property type="project" value="InterPro"/>
</dbReference>
<dbReference type="Pfam" id="PF18094">
    <property type="entry name" value="DNA_pol_B_N"/>
    <property type="match status" value="1"/>
</dbReference>
<keyword evidence="3" id="KW-0378">Hydrolase</keyword>
<dbReference type="OrthoDB" id="4746285at2"/>
<dbReference type="Pfam" id="PF00698">
    <property type="entry name" value="Acyl_transf_1"/>
    <property type="match status" value="1"/>
</dbReference>
<dbReference type="SMART" id="SM00827">
    <property type="entry name" value="PKS_AT"/>
    <property type="match status" value="1"/>
</dbReference>
<dbReference type="RefSeq" id="WP_126704209.1">
    <property type="nucleotide sequence ID" value="NZ_CP034593.1"/>
</dbReference>
<evidence type="ECO:0000313" key="8">
    <source>
        <dbReference type="EMBL" id="AZQ77406.1"/>
    </source>
</evidence>
<feature type="compositionally biased region" description="Low complexity" evidence="6">
    <location>
        <begin position="1687"/>
        <end position="1700"/>
    </location>
</feature>
<dbReference type="InterPro" id="IPR050830">
    <property type="entry name" value="Fungal_FAS"/>
</dbReference>
<dbReference type="GO" id="GO:0004318">
    <property type="term" value="F:enoyl-[acyl-carrier-protein] reductase (NADH) activity"/>
    <property type="evidence" value="ECO:0007669"/>
    <property type="project" value="InterPro"/>
</dbReference>
<keyword evidence="4" id="KW-0521">NADP</keyword>
<feature type="region of interest" description="Disordered" evidence="6">
    <location>
        <begin position="1674"/>
        <end position="1721"/>
    </location>
</feature>
<dbReference type="Pfam" id="PF08354">
    <property type="entry name" value="Fas1-AflB-like_hel"/>
    <property type="match status" value="1"/>
</dbReference>
<dbReference type="InterPro" id="IPR003965">
    <property type="entry name" value="Fatty_acid_synthase"/>
</dbReference>
<dbReference type="Gene3D" id="6.10.140.1400">
    <property type="match status" value="1"/>
</dbReference>
<evidence type="ECO:0000256" key="6">
    <source>
        <dbReference type="SAM" id="MobiDB-lite"/>
    </source>
</evidence>
<dbReference type="SUPFAM" id="SSF51412">
    <property type="entry name" value="Inosine monophosphate dehydrogenase (IMPDH)"/>
    <property type="match status" value="1"/>
</dbReference>
<dbReference type="InterPro" id="IPR013565">
    <property type="entry name" value="Fas1/AflB-like_central"/>
</dbReference>
<dbReference type="SUPFAM" id="SSF54637">
    <property type="entry name" value="Thioesterase/thiol ester dehydrase-isomerase"/>
    <property type="match status" value="1"/>
</dbReference>
<dbReference type="Pfam" id="PF22690">
    <property type="entry name" value="FAS_AT_central"/>
    <property type="match status" value="1"/>
</dbReference>
<dbReference type="InterPro" id="IPR013785">
    <property type="entry name" value="Aldolase_TIM"/>
</dbReference>
<dbReference type="PANTHER" id="PTHR10982:SF21">
    <property type="entry name" value="FATTY ACID SYNTHASE SUBUNIT BETA"/>
    <property type="match status" value="1"/>
</dbReference>
<keyword evidence="5" id="KW-0560">Oxidoreductase</keyword>
<evidence type="ECO:0000259" key="7">
    <source>
        <dbReference type="SMART" id="SM00827"/>
    </source>
</evidence>
<keyword evidence="9" id="KW-1185">Reference proteome</keyword>
<dbReference type="KEGG" id="flh:EJ997_08745"/>
<sequence>MASSFISRLASGEPYVLLFAGQATPWRENLAEIGEDSNLAHSLRTLISDSDDLLAPLAAQLAAVGAGSLTLESLGSSNDAAMSVPGITAAQYALLHALSSAGLDIGVSRPTEVLGHSQGILGAELAKAWVEKDSKELARVFAIARLIGAAASRTCRTAGISHPTKSPMLSVRDVSRSDLEKIVEGTGATISIANSRRRFIVSGTPTALERVELAAEAAEKADRAELAAKVRGGMPLAPIVEYLDVEAPFHHELVSPALDQVVAWAEQCGIEGAEPLARAVLVDPVDWSTQVREAQANGAEWFVDLGPGNIVGRITSDVLEGTGAGIVSAGTLNDIDALAAPGEEPARTADWSKHAPRLLDLPNGTVVETAFTRLTGNSPVLLAGMTPTTVDPEIVAAAANAGFWVEMGGGGQVTADVFAKNLAGLQEQLDEGRTAKFNAMFMDRYLWNLQFGGQRVVSKARESGAPLDGVVVSAGIPELDEAPELIETLQSEGFKYVAFKPGTVAQIRQSLAIARKVDTTIILHVEDGHAGGHHSWENLDDLLRSTYAEIRRQENVILCVGGGIGTPERAADYISGEWALAYDLPAMPVDGVLIGTAAMTAKEAKTQDSVKELLVKTTGVPASEGGWVGAGKSKGGMTSGLSHLRADMYEIDNDAAACARLVAEVEGKPELLRSRRAEIIEALNKTSKPYFGDLGEMTYAEVATRFAELSHPWVDPSWLTRFHELLQRFEARLSPADHGPVTTLFPTEADVEAGQPAADKLIEAYPLSKELTLTPLDSAWFIALMRKYPKPMGFVPAIDDDLLRWWGQDSLWQAQDDRYDANAVRIIPGPLSVGGITTVNEPIATILTRFEDATIERLDGKAQKVSGYSRLNNAADAEQFLRSTPFISWTGHLMDNPAHILDPSAYDLEIDGDKATITVNLDTYWDGSAASVHAVRELVVPLVLPESVRDGGVPVVDEKRLPESMYNLLSGTAGVGNTAVQGDYIPALPTMVDSELSEFGEAHYSFAFPNTLGPDHAGVTANALDLDTATIVPDALLGTCWPAIYAALGSALVNDYPVIEGLLNAVHLDHTITFDRPVSEIDADRIDVISWADSINESSSGRIVEVDLDLFVDGVKIGHMEERFAIRGRAYGNQLPADPPFAGGTTSEVVDTPRSTLRKVKVTAPADMTPFAWVSGDFNPIHTSANAARVAGLSAPLVHGMWLSATAQHAASAADNEGNRLKLTGWTYRMFGLVDLNDEVDITVERIGRLKGGGLVLEVTCKVGSELVSTGTATTAAPSTAYVYPGQGIQAQGMGLAERASSKATADVWERADAHTRKVLGFSILALVRDNPTELTAKGIVYKHPEGVLNLTQFTQVALATLAFAQTARLREAGAVVDGAYFAGHSLGEYNSLSAYANVIELETVLELVFHRGATMHNLVPRDEQGRSNYQMGALRPNQFGVSHDQVKDYVEGVAKASGEFLEIVNYNLAGQQYAIAGTIKGLQALAADSSERARKAGGKGPFMLVPGIDVPFHSAVLHDGVPEFRERLTELLPTEIDYRVLEGKYIPNLVAVPFELTQDFVKVILGVVPSTQLEDVLANWDKRIEDKVALARTILIELLCWQFASPVRWIETQELLFSTDKLDINEIVEIGLGAAPTLANLASKTLALPEFNDASVTVRNVQRDEAFVYHEDVRTIEDDEPEEATQEAAARAQASAPAAAPAPAPAAPEAAPAAPAAPAGSIERPADLPYKASDAIKTLLAFANKVRPEQIGAADTTGTLTNGVSSRLNQLLMDFSAELGLASVEGAAEADVATLSNTVDRAAHNYKPFGPVLGEAIKDRIRKLFGAAGQKQSYIGDRVGSVWQLGEGWVAHTTSAILLGTRTGASTRGGDLATMATEASSTADVNAIIDAAVAEIGAAHGIPVAIPSAGGSGGGATVDSAALDEFAEKITGDQGVLADTARHLLGVLGLDETTPASFDHSEEEEVANVLETVEAELGSGWVKLVSPSFDARKAILLDDRWASAREDLARLWAGSELPETVSFRGTGQAVADQATWWAGKSEGETKARFEQIATEALDQTPGVYSGQVAIVTGMAPASIAGGVVAKLLAGGATVVATASRINASRLAYAKTLYRENASADASLWLVPANLSSYRDVDSLVEWIGTEQSETVGSDLKVTKPALTPDLYFPFAAPPVSGTAEDAGPATETQARLLLWSVERSMTALSKIGADTNVEHRLHVVLPGSPNRGTFGGDGAYGEVKAAFDAIANKWQVEPWADRITIAHPRIGWVAGTGLMGGNDPLVEAAENSGIRVWTPSEISSELLALCSPSPARRPSTPRSTLT</sequence>
<evidence type="ECO:0000256" key="1">
    <source>
        <dbReference type="ARBA" id="ARBA00005254"/>
    </source>
</evidence>
<evidence type="ECO:0000256" key="5">
    <source>
        <dbReference type="ARBA" id="ARBA00023002"/>
    </source>
</evidence>
<comment type="similarity">
    <text evidence="1">Belongs to the enoyl-CoA hydratase/isomerase family.</text>
</comment>
<dbReference type="Gene3D" id="3.10.129.10">
    <property type="entry name" value="Hotdog Thioesterase"/>
    <property type="match status" value="1"/>
</dbReference>
<feature type="domain" description="Malonyl-CoA:ACP transacylase (MAT)" evidence="7">
    <location>
        <begin position="1283"/>
        <end position="1662"/>
    </location>
</feature>
<dbReference type="Gene3D" id="3.20.20.70">
    <property type="entry name" value="Aldolase class I"/>
    <property type="match status" value="1"/>
</dbReference>
<dbReference type="Gene3D" id="3.30.70.2430">
    <property type="match status" value="1"/>
</dbReference>
<dbReference type="Proteomes" id="UP000280344">
    <property type="component" value="Chromosome"/>
</dbReference>
<dbReference type="Gene3D" id="3.90.25.70">
    <property type="match status" value="1"/>
</dbReference>
<dbReference type="SUPFAM" id="SSF51735">
    <property type="entry name" value="NAD(P)-binding Rossmann-fold domains"/>
    <property type="match status" value="1"/>
</dbReference>
<dbReference type="GO" id="GO:0016787">
    <property type="term" value="F:hydrolase activity"/>
    <property type="evidence" value="ECO:0007669"/>
    <property type="project" value="UniProtKB-KW"/>
</dbReference>
<dbReference type="EMBL" id="CP034593">
    <property type="protein sequence ID" value="AZQ77406.1"/>
    <property type="molecule type" value="Genomic_DNA"/>
</dbReference>
<evidence type="ECO:0000313" key="9">
    <source>
        <dbReference type="Proteomes" id="UP000280344"/>
    </source>
</evidence>
<dbReference type="InterPro" id="IPR014043">
    <property type="entry name" value="Acyl_transferase_dom"/>
</dbReference>
<gene>
    <name evidence="8" type="ORF">EJ997_08745</name>
</gene>
<dbReference type="InterPro" id="IPR055118">
    <property type="entry name" value="FAS-like_AT_central"/>
</dbReference>
<dbReference type="Pfam" id="PF01575">
    <property type="entry name" value="MaoC_dehydratas"/>
    <property type="match status" value="1"/>
</dbReference>
<dbReference type="PANTHER" id="PTHR10982">
    <property type="entry name" value="MALONYL COA-ACYL CARRIER PROTEIN TRANSACYLASE"/>
    <property type="match status" value="1"/>
</dbReference>
<dbReference type="InterPro" id="IPR001227">
    <property type="entry name" value="Ac_transferase_dom_sf"/>
</dbReference>
<dbReference type="FunFam" id="3.40.366.10:FF:000009">
    <property type="entry name" value="Fatty acid synthase Fas"/>
    <property type="match status" value="1"/>
</dbReference>